<accession>I0WC29</accession>
<feature type="domain" description="SnoaL-like" evidence="1">
    <location>
        <begin position="9"/>
        <end position="105"/>
    </location>
</feature>
<dbReference type="Proteomes" id="UP000006447">
    <property type="component" value="Unassembled WGS sequence"/>
</dbReference>
<dbReference type="InterPro" id="IPR037401">
    <property type="entry name" value="SnoaL-like"/>
</dbReference>
<dbReference type="Gene3D" id="3.10.450.50">
    <property type="match status" value="1"/>
</dbReference>
<comment type="caution">
    <text evidence="2">The sequence shown here is derived from an EMBL/GenBank/DDBJ whole genome shotgun (WGS) entry which is preliminary data.</text>
</comment>
<evidence type="ECO:0000313" key="3">
    <source>
        <dbReference type="Proteomes" id="UP000006447"/>
    </source>
</evidence>
<reference evidence="2 3" key="1">
    <citation type="journal article" date="2012" name="J. Bacteriol.">
        <title>Draft genome sequence of the nitrophenol-degrading actinomycete Rhodococcus imtechensis RKJ300.</title>
        <authorList>
            <person name="Vikram S."/>
            <person name="Kumar S."/>
            <person name="Subramanian S."/>
            <person name="Raghava G.P."/>
        </authorList>
    </citation>
    <scope>NUCLEOTIDE SEQUENCE [LARGE SCALE GENOMIC DNA]</scope>
    <source>
        <strain evidence="2 3">RKJ300</strain>
    </source>
</reference>
<name>I0WC29_RHOOP</name>
<evidence type="ECO:0000313" key="2">
    <source>
        <dbReference type="EMBL" id="EID73945.1"/>
    </source>
</evidence>
<dbReference type="InterPro" id="IPR032710">
    <property type="entry name" value="NTF2-like_dom_sf"/>
</dbReference>
<gene>
    <name evidence="2" type="ORF">W59_32076</name>
</gene>
<evidence type="ECO:0000259" key="1">
    <source>
        <dbReference type="Pfam" id="PF12680"/>
    </source>
</evidence>
<dbReference type="AlphaFoldDB" id="I0WC29"/>
<protein>
    <recommendedName>
        <fullName evidence="1">SnoaL-like domain-containing protein</fullName>
    </recommendedName>
</protein>
<dbReference type="PATRIC" id="fig|1165867.3.peg.6564"/>
<dbReference type="Pfam" id="PF12680">
    <property type="entry name" value="SnoaL_2"/>
    <property type="match status" value="1"/>
</dbReference>
<dbReference type="EMBL" id="AJJH01000166">
    <property type="protein sequence ID" value="EID73945.1"/>
    <property type="molecule type" value="Genomic_DNA"/>
</dbReference>
<sequence length="113" mass="12440">MTDTAAVIDQYNAAFLERAPDKLVDLIAPDCLMEGTGPEPDGNRWTGYDECLAGWQGLASDPAIGFTVEHVDIDGDRAVIRWRITGTENYRGVNLMRVRDGKIVEALGYGKRP</sequence>
<organism evidence="2 3">
    <name type="scientific">Rhodococcus opacus RKJ300 = JCM 13270</name>
    <dbReference type="NCBI Taxonomy" id="1165867"/>
    <lineage>
        <taxon>Bacteria</taxon>
        <taxon>Bacillati</taxon>
        <taxon>Actinomycetota</taxon>
        <taxon>Actinomycetes</taxon>
        <taxon>Mycobacteriales</taxon>
        <taxon>Nocardiaceae</taxon>
        <taxon>Rhodococcus</taxon>
    </lineage>
</organism>
<dbReference type="RefSeq" id="WP_007300637.1">
    <property type="nucleotide sequence ID" value="NZ_AJJH01000166.1"/>
</dbReference>
<proteinExistence type="predicted"/>
<dbReference type="SUPFAM" id="SSF54427">
    <property type="entry name" value="NTF2-like"/>
    <property type="match status" value="1"/>
</dbReference>